<feature type="compositionally biased region" description="Polar residues" evidence="1">
    <location>
        <begin position="104"/>
        <end position="116"/>
    </location>
</feature>
<dbReference type="EMBL" id="FXAM01000001">
    <property type="protein sequence ID" value="SMF94424.1"/>
    <property type="molecule type" value="Genomic_DNA"/>
</dbReference>
<proteinExistence type="predicted"/>
<evidence type="ECO:0008006" key="4">
    <source>
        <dbReference type="Google" id="ProtNLM"/>
    </source>
</evidence>
<evidence type="ECO:0000313" key="3">
    <source>
        <dbReference type="Proteomes" id="UP000192923"/>
    </source>
</evidence>
<sequence length="233" mass="25967">MPATIRVEVKGKLAAREQLRLLALPEAKRRRILGRVARKVAMDAKKRISRQTDLGGAKYPKRHKRRKDGRKMLAGLRGRLAVVAVSGVEAKIGFKDGRTGAIASQQQNGASQTVTAASLKRADPRRQRNGRHDLQAGLMATPRQAKVLADELNAKFRRKGSGWKKQSKRWITQNISMLQAGAIIRSMRGGGKASWNTTLPPRSFLGLPEEPELDPYVQELRQRIFEMCKAKGM</sequence>
<dbReference type="AlphaFoldDB" id="A0A1Y6D204"/>
<name>A0A1Y6D204_9GAMM</name>
<reference evidence="2 3" key="1">
    <citation type="submission" date="2016-12" db="EMBL/GenBank/DDBJ databases">
        <authorList>
            <person name="Song W.-J."/>
            <person name="Kurnit D.M."/>
        </authorList>
    </citation>
    <scope>NUCLEOTIDE SEQUENCE [LARGE SCALE GENOMIC DNA]</scope>
    <source>
        <strain evidence="2 3">175</strain>
    </source>
</reference>
<gene>
    <name evidence="2" type="ORF">SAMN02949497_1739</name>
</gene>
<dbReference type="OrthoDB" id="6116812at2"/>
<evidence type="ECO:0000313" key="2">
    <source>
        <dbReference type="EMBL" id="SMF94424.1"/>
    </source>
</evidence>
<feature type="region of interest" description="Disordered" evidence="1">
    <location>
        <begin position="104"/>
        <end position="128"/>
    </location>
</feature>
<keyword evidence="3" id="KW-1185">Reference proteome</keyword>
<accession>A0A1Y6D204</accession>
<organism evidence="2 3">
    <name type="scientific">Methylomagnum ishizawai</name>
    <dbReference type="NCBI Taxonomy" id="1760988"/>
    <lineage>
        <taxon>Bacteria</taxon>
        <taxon>Pseudomonadati</taxon>
        <taxon>Pseudomonadota</taxon>
        <taxon>Gammaproteobacteria</taxon>
        <taxon>Methylococcales</taxon>
        <taxon>Methylococcaceae</taxon>
        <taxon>Methylomagnum</taxon>
    </lineage>
</organism>
<dbReference type="Proteomes" id="UP000192923">
    <property type="component" value="Unassembled WGS sequence"/>
</dbReference>
<protein>
    <recommendedName>
        <fullName evidence="4">Phage virion morphogenesis (Putative tail completion) protein</fullName>
    </recommendedName>
</protein>
<dbReference type="STRING" id="1760988.SAMN02949497_1739"/>
<evidence type="ECO:0000256" key="1">
    <source>
        <dbReference type="SAM" id="MobiDB-lite"/>
    </source>
</evidence>
<dbReference type="RefSeq" id="WP_085211794.1">
    <property type="nucleotide sequence ID" value="NZ_FXAM01000001.1"/>
</dbReference>